<dbReference type="InterPro" id="IPR050832">
    <property type="entry name" value="Bact_Acetyltransf"/>
</dbReference>
<protein>
    <submittedName>
        <fullName evidence="4">Acetyltransferase</fullName>
    </submittedName>
</protein>
<dbReference type="EMBL" id="JRUQ01000055">
    <property type="protein sequence ID" value="KGT89477.1"/>
    <property type="molecule type" value="Genomic_DNA"/>
</dbReference>
<dbReference type="CDD" id="cd04301">
    <property type="entry name" value="NAT_SF"/>
    <property type="match status" value="1"/>
</dbReference>
<evidence type="ECO:0000256" key="1">
    <source>
        <dbReference type="ARBA" id="ARBA00022679"/>
    </source>
</evidence>
<dbReference type="eggNOG" id="COG0456">
    <property type="taxonomic scope" value="Bacteria"/>
</dbReference>
<dbReference type="STRING" id="371042.NG99_19290"/>
<dbReference type="OrthoDB" id="9803233at2"/>
<sequence>MIVVATADIASAEAKNLLAQLSATLEQITGNGGHTSFNVSDVQQQGGCFAIAHNQQGEAVGCGALRPLAERPEVAELKRFFARAGTKGVGVALLHFLEQEARRMGYREIWLETRRVNLRALHFYQRNGYRVRENFGRYVGVEGAVCLGRLLYNGA</sequence>
<dbReference type="InterPro" id="IPR016181">
    <property type="entry name" value="Acyl_CoA_acyltransferase"/>
</dbReference>
<dbReference type="Proteomes" id="UP000030351">
    <property type="component" value="Unassembled WGS sequence"/>
</dbReference>
<dbReference type="GO" id="GO:0016747">
    <property type="term" value="F:acyltransferase activity, transferring groups other than amino-acyl groups"/>
    <property type="evidence" value="ECO:0007669"/>
    <property type="project" value="InterPro"/>
</dbReference>
<dbReference type="RefSeq" id="WP_034896507.1">
    <property type="nucleotide sequence ID" value="NZ_JRUQ01000055.1"/>
</dbReference>
<name>A0A0A3YRQ7_9GAMM</name>
<dbReference type="InterPro" id="IPR000182">
    <property type="entry name" value="GNAT_dom"/>
</dbReference>
<gene>
    <name evidence="4" type="ORF">NG99_19290</name>
</gene>
<feature type="domain" description="N-acetyltransferase" evidence="3">
    <location>
        <begin position="4"/>
        <end position="152"/>
    </location>
</feature>
<evidence type="ECO:0000256" key="2">
    <source>
        <dbReference type="ARBA" id="ARBA00023315"/>
    </source>
</evidence>
<evidence type="ECO:0000313" key="5">
    <source>
        <dbReference type="Proteomes" id="UP000030351"/>
    </source>
</evidence>
<evidence type="ECO:0000259" key="3">
    <source>
        <dbReference type="PROSITE" id="PS51186"/>
    </source>
</evidence>
<organism evidence="4 5">
    <name type="scientific">Erwinia typographi</name>
    <dbReference type="NCBI Taxonomy" id="371042"/>
    <lineage>
        <taxon>Bacteria</taxon>
        <taxon>Pseudomonadati</taxon>
        <taxon>Pseudomonadota</taxon>
        <taxon>Gammaproteobacteria</taxon>
        <taxon>Enterobacterales</taxon>
        <taxon>Erwiniaceae</taxon>
        <taxon>Erwinia</taxon>
    </lineage>
</organism>
<keyword evidence="5" id="KW-1185">Reference proteome</keyword>
<dbReference type="Pfam" id="PF00583">
    <property type="entry name" value="Acetyltransf_1"/>
    <property type="match status" value="1"/>
</dbReference>
<dbReference type="PROSITE" id="PS51186">
    <property type="entry name" value="GNAT"/>
    <property type="match status" value="1"/>
</dbReference>
<dbReference type="Gene3D" id="3.40.630.30">
    <property type="match status" value="1"/>
</dbReference>
<dbReference type="SUPFAM" id="SSF55729">
    <property type="entry name" value="Acyl-CoA N-acyltransferases (Nat)"/>
    <property type="match status" value="1"/>
</dbReference>
<dbReference type="AlphaFoldDB" id="A0A0A3YRQ7"/>
<keyword evidence="1 4" id="KW-0808">Transferase</keyword>
<reference evidence="4 5" key="1">
    <citation type="submission" date="2014-10" db="EMBL/GenBank/DDBJ databases">
        <title>Genome sequence of Erwinia typographi M043b.</title>
        <authorList>
            <person name="Chan K.-G."/>
            <person name="Tan W.-S."/>
        </authorList>
    </citation>
    <scope>NUCLEOTIDE SEQUENCE [LARGE SCALE GENOMIC DNA]</scope>
    <source>
        <strain evidence="4 5">M043b</strain>
    </source>
</reference>
<evidence type="ECO:0000313" key="4">
    <source>
        <dbReference type="EMBL" id="KGT89477.1"/>
    </source>
</evidence>
<dbReference type="PANTHER" id="PTHR43877">
    <property type="entry name" value="AMINOALKYLPHOSPHONATE N-ACETYLTRANSFERASE-RELATED-RELATED"/>
    <property type="match status" value="1"/>
</dbReference>
<keyword evidence="2" id="KW-0012">Acyltransferase</keyword>
<accession>A0A0A3YRQ7</accession>
<proteinExistence type="predicted"/>
<dbReference type="PANTHER" id="PTHR43877:SF2">
    <property type="entry name" value="AMINOALKYLPHOSPHONATE N-ACETYLTRANSFERASE-RELATED"/>
    <property type="match status" value="1"/>
</dbReference>
<comment type="caution">
    <text evidence="4">The sequence shown here is derived from an EMBL/GenBank/DDBJ whole genome shotgun (WGS) entry which is preliminary data.</text>
</comment>